<protein>
    <submittedName>
        <fullName evidence="3">DNA-binding PadR family transcriptional regulator</fullName>
    </submittedName>
</protein>
<dbReference type="PANTHER" id="PTHR43252">
    <property type="entry name" value="TRANSCRIPTIONAL REGULATOR YQJI"/>
    <property type="match status" value="1"/>
</dbReference>
<dbReference type="Pfam" id="PF10400">
    <property type="entry name" value="Vir_act_alpha_C"/>
    <property type="match status" value="1"/>
</dbReference>
<evidence type="ECO:0000259" key="2">
    <source>
        <dbReference type="Pfam" id="PF10400"/>
    </source>
</evidence>
<proteinExistence type="predicted"/>
<dbReference type="RefSeq" id="WP_179819555.1">
    <property type="nucleotide sequence ID" value="NZ_JACCCO010000001.1"/>
</dbReference>
<dbReference type="InterPro" id="IPR036388">
    <property type="entry name" value="WH-like_DNA-bd_sf"/>
</dbReference>
<feature type="domain" description="Transcription regulator PadR C-terminal" evidence="2">
    <location>
        <begin position="90"/>
        <end position="168"/>
    </location>
</feature>
<dbReference type="InterPro" id="IPR018309">
    <property type="entry name" value="Tscrpt_reg_PadR_C"/>
</dbReference>
<gene>
    <name evidence="3" type="ORF">HDA43_002149</name>
</gene>
<dbReference type="InterPro" id="IPR005149">
    <property type="entry name" value="Tscrpt_reg_PadR_N"/>
</dbReference>
<reference evidence="3 4" key="1">
    <citation type="submission" date="2020-07" db="EMBL/GenBank/DDBJ databases">
        <title>Sequencing the genomes of 1000 actinobacteria strains.</title>
        <authorList>
            <person name="Klenk H.-P."/>
        </authorList>
    </citation>
    <scope>NUCLEOTIDE SEQUENCE [LARGE SCALE GENOMIC DNA]</scope>
    <source>
        <strain evidence="3 4">DSM 45763</strain>
    </source>
</reference>
<feature type="domain" description="Transcription regulator PadR N-terminal" evidence="1">
    <location>
        <begin position="7"/>
        <end position="79"/>
    </location>
</feature>
<evidence type="ECO:0000259" key="1">
    <source>
        <dbReference type="Pfam" id="PF03551"/>
    </source>
</evidence>
<organism evidence="3 4">
    <name type="scientific">Streptosporangium sandarakinum</name>
    <dbReference type="NCBI Taxonomy" id="1260955"/>
    <lineage>
        <taxon>Bacteria</taxon>
        <taxon>Bacillati</taxon>
        <taxon>Actinomycetota</taxon>
        <taxon>Actinomycetes</taxon>
        <taxon>Streptosporangiales</taxon>
        <taxon>Streptosporangiaceae</taxon>
        <taxon>Streptosporangium</taxon>
    </lineage>
</organism>
<dbReference type="InterPro" id="IPR036390">
    <property type="entry name" value="WH_DNA-bd_sf"/>
</dbReference>
<name>A0A852UVL9_9ACTN</name>
<dbReference type="Proteomes" id="UP000576393">
    <property type="component" value="Unassembled WGS sequence"/>
</dbReference>
<dbReference type="GO" id="GO:0003677">
    <property type="term" value="F:DNA binding"/>
    <property type="evidence" value="ECO:0007669"/>
    <property type="project" value="UniProtKB-KW"/>
</dbReference>
<accession>A0A852UVL9</accession>
<dbReference type="EMBL" id="JACCCO010000001">
    <property type="protein sequence ID" value="NYF39990.1"/>
    <property type="molecule type" value="Genomic_DNA"/>
</dbReference>
<dbReference type="Pfam" id="PF03551">
    <property type="entry name" value="PadR"/>
    <property type="match status" value="1"/>
</dbReference>
<evidence type="ECO:0000313" key="4">
    <source>
        <dbReference type="Proteomes" id="UP000576393"/>
    </source>
</evidence>
<dbReference type="PANTHER" id="PTHR43252:SF2">
    <property type="entry name" value="TRANSCRIPTION REGULATOR, PADR-LIKE FAMILY"/>
    <property type="match status" value="1"/>
</dbReference>
<sequence>MSLRIALLGLLTTSGPSSGYDLAKRFESSINHAWQARHSQIYPELNKMAADGLVTVEEEGPRGRKTYTITAEGRRELREWLLEGTPSRSIRSEGALRAFLLPTLEPHEAAARLRAEAEVYTARLAELEALMAAKASWKRPGFGEHALELGIRQTRVVRDWAEETAAEIERAAGDPPGGE</sequence>
<keyword evidence="4" id="KW-1185">Reference proteome</keyword>
<dbReference type="Gene3D" id="1.10.10.10">
    <property type="entry name" value="Winged helix-like DNA-binding domain superfamily/Winged helix DNA-binding domain"/>
    <property type="match status" value="1"/>
</dbReference>
<dbReference type="AlphaFoldDB" id="A0A852UVL9"/>
<keyword evidence="3" id="KW-0238">DNA-binding</keyword>
<comment type="caution">
    <text evidence="3">The sequence shown here is derived from an EMBL/GenBank/DDBJ whole genome shotgun (WGS) entry which is preliminary data.</text>
</comment>
<evidence type="ECO:0000313" key="3">
    <source>
        <dbReference type="EMBL" id="NYF39990.1"/>
    </source>
</evidence>
<dbReference type="SUPFAM" id="SSF46785">
    <property type="entry name" value="Winged helix' DNA-binding domain"/>
    <property type="match status" value="1"/>
</dbReference>